<name>A0ABD3M8Q8_9STRA</name>
<dbReference type="Gene3D" id="3.90.960.10">
    <property type="entry name" value="YbaK/aminoacyl-tRNA synthetase-associated domain"/>
    <property type="match status" value="1"/>
</dbReference>
<gene>
    <name evidence="1" type="ORF">ACHAWU_005031</name>
</gene>
<dbReference type="CDD" id="cd04332">
    <property type="entry name" value="YbaK_like"/>
    <property type="match status" value="1"/>
</dbReference>
<dbReference type="Proteomes" id="UP001530293">
    <property type="component" value="Unassembled WGS sequence"/>
</dbReference>
<dbReference type="AlphaFoldDB" id="A0ABD3M8Q8"/>
<evidence type="ECO:0000313" key="1">
    <source>
        <dbReference type="EMBL" id="KAL3758361.1"/>
    </source>
</evidence>
<proteinExistence type="predicted"/>
<reference evidence="1 2" key="1">
    <citation type="submission" date="2024-10" db="EMBL/GenBank/DDBJ databases">
        <title>Updated reference genomes for cyclostephanoid diatoms.</title>
        <authorList>
            <person name="Roberts W.R."/>
            <person name="Alverson A.J."/>
        </authorList>
    </citation>
    <scope>NUCLEOTIDE SEQUENCE [LARGE SCALE GENOMIC DNA]</scope>
    <source>
        <strain evidence="1 2">AJA232-27</strain>
    </source>
</reference>
<dbReference type="EMBL" id="JALLBG020000233">
    <property type="protein sequence ID" value="KAL3758361.1"/>
    <property type="molecule type" value="Genomic_DNA"/>
</dbReference>
<accession>A0ABD3M8Q8</accession>
<organism evidence="1 2">
    <name type="scientific">Discostella pseudostelligera</name>
    <dbReference type="NCBI Taxonomy" id="259834"/>
    <lineage>
        <taxon>Eukaryota</taxon>
        <taxon>Sar</taxon>
        <taxon>Stramenopiles</taxon>
        <taxon>Ochrophyta</taxon>
        <taxon>Bacillariophyta</taxon>
        <taxon>Coscinodiscophyceae</taxon>
        <taxon>Thalassiosirophycidae</taxon>
        <taxon>Stephanodiscales</taxon>
        <taxon>Stephanodiscaceae</taxon>
        <taxon>Discostella</taxon>
    </lineage>
</organism>
<keyword evidence="2" id="KW-1185">Reference proteome</keyword>
<protein>
    <recommendedName>
        <fullName evidence="3">YbaK/aminoacyl-tRNA synthetase-associated domain-containing protein</fullName>
    </recommendedName>
</protein>
<dbReference type="InterPro" id="IPR036754">
    <property type="entry name" value="YbaK/aa-tRNA-synt-asso_dom_sf"/>
</dbReference>
<dbReference type="SUPFAM" id="SSF55826">
    <property type="entry name" value="YbaK/ProRS associated domain"/>
    <property type="match status" value="1"/>
</dbReference>
<evidence type="ECO:0008006" key="3">
    <source>
        <dbReference type="Google" id="ProtNLM"/>
    </source>
</evidence>
<evidence type="ECO:0000313" key="2">
    <source>
        <dbReference type="Proteomes" id="UP001530293"/>
    </source>
</evidence>
<dbReference type="GO" id="GO:0006399">
    <property type="term" value="P:tRNA metabolic process"/>
    <property type="evidence" value="ECO:0007669"/>
    <property type="project" value="UniProtKB-ARBA"/>
</dbReference>
<dbReference type="PANTHER" id="PTHR30411">
    <property type="entry name" value="CYTOPLASMIC PROTEIN"/>
    <property type="match status" value="1"/>
</dbReference>
<sequence>MAAEKQEAFSSLQDRISALERSSWNVGGVTPSSAGNNDADANASTIIITPAMTRARRHTQTSHCFSAIWRHCPSDYYSRSLDERVKILGANNVSQLCKACLFENKNYVCGAGAGAGEGEGKGGDDDKDKVDPTNSRYYLIVVQYIESITAKKLASELRGLRPPGSTRFSPTYFSDLRLAPADESVKLTGYGHNGVSPFGMLDSTIPIVLCASITKIRPQFIWMGGGHPDWKLGVSVSEFIEGLNAIVLDVSEPRANTLETEEISSA</sequence>
<comment type="caution">
    <text evidence="1">The sequence shown here is derived from an EMBL/GenBank/DDBJ whole genome shotgun (WGS) entry which is preliminary data.</text>
</comment>
<dbReference type="PANTHER" id="PTHR30411:SF4">
    <property type="entry name" value="YBAK_AMINOACYL-TRNA SYNTHETASE-ASSOCIATED DOMAIN-CONTAINING PROTEIN"/>
    <property type="match status" value="1"/>
</dbReference>